<organism evidence="13 14">
    <name type="scientific">Niallia hominis</name>
    <dbReference type="NCBI Taxonomy" id="3133173"/>
    <lineage>
        <taxon>Bacteria</taxon>
        <taxon>Bacillati</taxon>
        <taxon>Bacillota</taxon>
        <taxon>Bacilli</taxon>
        <taxon>Bacillales</taxon>
        <taxon>Bacillaceae</taxon>
        <taxon>Niallia</taxon>
    </lineage>
</organism>
<evidence type="ECO:0000256" key="7">
    <source>
        <dbReference type="ARBA" id="ARBA00023027"/>
    </source>
</evidence>
<dbReference type="EMBL" id="JBBMFN010000009">
    <property type="protein sequence ID" value="MEQ2465266.1"/>
    <property type="molecule type" value="Genomic_DNA"/>
</dbReference>
<evidence type="ECO:0000256" key="8">
    <source>
        <dbReference type="ARBA" id="ARBA00023144"/>
    </source>
</evidence>
<dbReference type="EC" id="5.1.3.2" evidence="5"/>
<keyword evidence="8" id="KW-0299">Galactose metabolism</keyword>
<evidence type="ECO:0000256" key="9">
    <source>
        <dbReference type="ARBA" id="ARBA00023235"/>
    </source>
</evidence>
<dbReference type="RefSeq" id="WP_031537789.1">
    <property type="nucleotide sequence ID" value="NZ_JBBMFN010000009.1"/>
</dbReference>
<dbReference type="InterPro" id="IPR001509">
    <property type="entry name" value="Epimerase_deHydtase"/>
</dbReference>
<evidence type="ECO:0000256" key="4">
    <source>
        <dbReference type="ARBA" id="ARBA00007637"/>
    </source>
</evidence>
<comment type="catalytic activity">
    <reaction evidence="1">
        <text>UDP-alpha-D-glucose = UDP-alpha-D-galactose</text>
        <dbReference type="Rhea" id="RHEA:22168"/>
        <dbReference type="ChEBI" id="CHEBI:58885"/>
        <dbReference type="ChEBI" id="CHEBI:66914"/>
        <dbReference type="EC" id="5.1.3.2"/>
    </reaction>
</comment>
<dbReference type="SUPFAM" id="SSF51735">
    <property type="entry name" value="NAD(P)-binding Rossmann-fold domains"/>
    <property type="match status" value="1"/>
</dbReference>
<comment type="pathway">
    <text evidence="3">Carbohydrate metabolism; galactose metabolism.</text>
</comment>
<evidence type="ECO:0000313" key="14">
    <source>
        <dbReference type="Proteomes" id="UP001465426"/>
    </source>
</evidence>
<evidence type="ECO:0000256" key="5">
    <source>
        <dbReference type="ARBA" id="ARBA00013189"/>
    </source>
</evidence>
<comment type="cofactor">
    <cofactor evidence="2">
        <name>NAD(+)</name>
        <dbReference type="ChEBI" id="CHEBI:57540"/>
    </cofactor>
</comment>
<evidence type="ECO:0000256" key="2">
    <source>
        <dbReference type="ARBA" id="ARBA00001911"/>
    </source>
</evidence>
<keyword evidence="9" id="KW-0413">Isomerase</keyword>
<evidence type="ECO:0000259" key="12">
    <source>
        <dbReference type="Pfam" id="PF01370"/>
    </source>
</evidence>
<evidence type="ECO:0000256" key="6">
    <source>
        <dbReference type="ARBA" id="ARBA00018569"/>
    </source>
</evidence>
<sequence>MKKILVLGGTRFFGKKLVEMLLEEGHQVTIMTRGTTSHSFGDQVEHIIGDRSMKEQLINHFDCRKFDIVYDNICYTSNEARDFCEIFNGNIGKLVFTSSLSTYAADGMEKREEDFDPYHYPIAWGDKEAFTYNEGKRQAEAVFFQYATFPVVAVRFPIVLGEDDYTGRLHFHVERIQQGKTIGFVNMDAEMSFILATEAAMFLKWAGFSDVEGPFNATADGKISMGELIRMIEKVTGHAAKITLKGDEENTSPFAIPATWYMNTEKAGKAGFVFTNLDDWLPALIEKIAGKDKH</sequence>
<evidence type="ECO:0000256" key="3">
    <source>
        <dbReference type="ARBA" id="ARBA00004947"/>
    </source>
</evidence>
<evidence type="ECO:0000256" key="11">
    <source>
        <dbReference type="ARBA" id="ARBA00033067"/>
    </source>
</evidence>
<name>A0ABV1EW17_9BACI</name>
<dbReference type="PANTHER" id="PTHR43725">
    <property type="entry name" value="UDP-GLUCOSE 4-EPIMERASE"/>
    <property type="match status" value="1"/>
</dbReference>
<reference evidence="13 14" key="1">
    <citation type="submission" date="2024-03" db="EMBL/GenBank/DDBJ databases">
        <title>Human intestinal bacterial collection.</title>
        <authorList>
            <person name="Pauvert C."/>
            <person name="Hitch T.C.A."/>
            <person name="Clavel T."/>
        </authorList>
    </citation>
    <scope>NUCLEOTIDE SEQUENCE [LARGE SCALE GENOMIC DNA]</scope>
    <source>
        <strain evidence="13 14">CLA-SR-H024</strain>
    </source>
</reference>
<evidence type="ECO:0000256" key="10">
    <source>
        <dbReference type="ARBA" id="ARBA00031367"/>
    </source>
</evidence>
<comment type="caution">
    <text evidence="13">The sequence shown here is derived from an EMBL/GenBank/DDBJ whole genome shotgun (WGS) entry which is preliminary data.</text>
</comment>
<keyword evidence="14" id="KW-1185">Reference proteome</keyword>
<dbReference type="Gene3D" id="3.40.50.720">
    <property type="entry name" value="NAD(P)-binding Rossmann-like Domain"/>
    <property type="match status" value="1"/>
</dbReference>
<dbReference type="Proteomes" id="UP001465426">
    <property type="component" value="Unassembled WGS sequence"/>
</dbReference>
<dbReference type="InterPro" id="IPR036291">
    <property type="entry name" value="NAD(P)-bd_dom_sf"/>
</dbReference>
<feature type="domain" description="NAD-dependent epimerase/dehydratase" evidence="12">
    <location>
        <begin position="4"/>
        <end position="199"/>
    </location>
</feature>
<keyword evidence="7" id="KW-0520">NAD</keyword>
<dbReference type="PANTHER" id="PTHR43725:SF47">
    <property type="entry name" value="UDP-GLUCOSE 4-EPIMERASE"/>
    <property type="match status" value="1"/>
</dbReference>
<accession>A0ABV1EW17</accession>
<keyword evidence="8" id="KW-0119">Carbohydrate metabolism</keyword>
<protein>
    <recommendedName>
        <fullName evidence="6">UDP-glucose 4-epimerase</fullName>
        <ecNumber evidence="5">5.1.3.2</ecNumber>
    </recommendedName>
    <alternativeName>
        <fullName evidence="11">Galactowaldenase</fullName>
    </alternativeName>
    <alternativeName>
        <fullName evidence="10">UDP-galactose 4-epimerase</fullName>
    </alternativeName>
</protein>
<comment type="similarity">
    <text evidence="4">Belongs to the NAD(P)-dependent epimerase/dehydratase family.</text>
</comment>
<proteinExistence type="inferred from homology"/>
<dbReference type="Pfam" id="PF01370">
    <property type="entry name" value="Epimerase"/>
    <property type="match status" value="1"/>
</dbReference>
<evidence type="ECO:0000313" key="13">
    <source>
        <dbReference type="EMBL" id="MEQ2465266.1"/>
    </source>
</evidence>
<gene>
    <name evidence="13" type="ORF">WMO63_06230</name>
</gene>
<evidence type="ECO:0000256" key="1">
    <source>
        <dbReference type="ARBA" id="ARBA00000083"/>
    </source>
</evidence>